<reference evidence="3" key="1">
    <citation type="submission" date="2016-10" db="EMBL/GenBank/DDBJ databases">
        <authorList>
            <person name="Varghese N."/>
            <person name="Submissions S."/>
        </authorList>
    </citation>
    <scope>NUCLEOTIDE SEQUENCE [LARGE SCALE GENOMIC DNA]</scope>
    <source>
        <strain evidence="3">DSM 20403</strain>
    </source>
</reference>
<dbReference type="Gene3D" id="3.40.30.10">
    <property type="entry name" value="Glutaredoxin"/>
    <property type="match status" value="1"/>
</dbReference>
<evidence type="ECO:0000256" key="1">
    <source>
        <dbReference type="SAM" id="SignalP"/>
    </source>
</evidence>
<dbReference type="Pfam" id="PF20207">
    <property type="entry name" value="DUF6568"/>
    <property type="match status" value="1"/>
</dbReference>
<evidence type="ECO:0000313" key="3">
    <source>
        <dbReference type="Proteomes" id="UP000182635"/>
    </source>
</evidence>
<dbReference type="CDD" id="cd02947">
    <property type="entry name" value="TRX_family"/>
    <property type="match status" value="1"/>
</dbReference>
<dbReference type="InterPro" id="IPR005985">
    <property type="entry name" value="PedC_BrcD"/>
</dbReference>
<feature type="chain" id="PRO_5010364549" evidence="1">
    <location>
        <begin position="32"/>
        <end position="161"/>
    </location>
</feature>
<dbReference type="Proteomes" id="UP000182635">
    <property type="component" value="Unassembled WGS sequence"/>
</dbReference>
<feature type="signal peptide" evidence="1">
    <location>
        <begin position="1"/>
        <end position="31"/>
    </location>
</feature>
<dbReference type="InterPro" id="IPR046698">
    <property type="entry name" value="PedC-like"/>
</dbReference>
<gene>
    <name evidence="2" type="ORF">SAMN02910432_01633</name>
</gene>
<evidence type="ECO:0000313" key="2">
    <source>
        <dbReference type="EMBL" id="SFG50425.1"/>
    </source>
</evidence>
<dbReference type="SUPFAM" id="SSF52833">
    <property type="entry name" value="Thioredoxin-like"/>
    <property type="match status" value="1"/>
</dbReference>
<dbReference type="InterPro" id="IPR036249">
    <property type="entry name" value="Thioredoxin-like_sf"/>
</dbReference>
<protein>
    <submittedName>
        <fullName evidence="2">Bacteriocin transport accessory protein, putative</fullName>
    </submittedName>
</protein>
<organism evidence="2 3">
    <name type="scientific">Ligilactobacillus ruminis DSM 20403 = NBRC 102161</name>
    <dbReference type="NCBI Taxonomy" id="1423798"/>
    <lineage>
        <taxon>Bacteria</taxon>
        <taxon>Bacillati</taxon>
        <taxon>Bacillota</taxon>
        <taxon>Bacilli</taxon>
        <taxon>Lactobacillales</taxon>
        <taxon>Lactobacillaceae</taxon>
        <taxon>Ligilactobacillus</taxon>
    </lineage>
</organism>
<accession>A0A1I2SC59</accession>
<dbReference type="EMBL" id="FOPI01000028">
    <property type="protein sequence ID" value="SFG50425.1"/>
    <property type="molecule type" value="Genomic_DNA"/>
</dbReference>
<name>A0A1I2SC59_9LACO</name>
<keyword evidence="1" id="KW-0732">Signal</keyword>
<dbReference type="NCBIfam" id="TIGR01295">
    <property type="entry name" value="PedC_BrcD"/>
    <property type="match status" value="1"/>
</dbReference>
<dbReference type="AlphaFoldDB" id="A0A1I2SC59"/>
<dbReference type="GO" id="GO:0030152">
    <property type="term" value="P:bacteriocin biosynthetic process"/>
    <property type="evidence" value="ECO:0007669"/>
    <property type="project" value="InterPro"/>
</dbReference>
<sequence length="161" mass="18311">MIMHVRKRIILLVLFSALAAFSALNFTRVSADVMTNVDAGEYRANITGTIPMGVRELENGIESRRTFVVFFGRESCPYCREFSRTLRTFLDETGVPVGYFDTSKVSPQDVDGKFLDMMNNVIGLQYTPTVVLIKHGKVVHRYVGPDATLERLMTLTKYRYQ</sequence>
<proteinExistence type="predicted"/>